<dbReference type="EnsemblPlants" id="AVESA.00010b.r2.3DG0554730.1">
    <property type="protein sequence ID" value="AVESA.00010b.r2.3DG0554730.1.CDS"/>
    <property type="gene ID" value="AVESA.00010b.r2.3DG0554730"/>
</dbReference>
<sequence>MSWTARALVAATLLSAVAVASAASSPINSTSPHLLARLSQWREQYLSDASSSSEQQAGGGGTAGMSVRRHTVLSWVLAFLAASVSSAGGVGGGSLFLPILNLVAGVSLKRATAYSSFMVTGGAVSNVLYSLARGRGLIDYDVALLFQPCLLLGVSLGVVCNVMFPEWLITALFSLFLAFCTAKTCRAGAKIWRAETAAATHGHKVPLLLGGVPLPGQVVGGGEGSMMGGIGGSVTVGRAARSFPWKDVATLLVVWVCFFLLHVVIGDKHGKGVIGIKPCGIAYWLVTISQVPFAVAFTAYIIHAKRNKEVVQDDEDGKAANSFVTKTEALPPLALPLAAFVTGSLSGLFGIGGGLLLNPVLLQIGIHPQTAAATSSFMVLFCASMSMAQYVLLGMEGIGEASVYAGICFVASVAGVILIGRAVSKSGRVSMIVFLVTAIMALSTVIVTCFGALDVWTQYTGGAYMGFKLPC</sequence>
<reference evidence="1" key="2">
    <citation type="submission" date="2025-09" db="UniProtKB">
        <authorList>
            <consortium name="EnsemblPlants"/>
        </authorList>
    </citation>
    <scope>IDENTIFICATION</scope>
</reference>
<evidence type="ECO:0000313" key="2">
    <source>
        <dbReference type="Proteomes" id="UP001732700"/>
    </source>
</evidence>
<organism evidence="1 2">
    <name type="scientific">Avena sativa</name>
    <name type="common">Oat</name>
    <dbReference type="NCBI Taxonomy" id="4498"/>
    <lineage>
        <taxon>Eukaryota</taxon>
        <taxon>Viridiplantae</taxon>
        <taxon>Streptophyta</taxon>
        <taxon>Embryophyta</taxon>
        <taxon>Tracheophyta</taxon>
        <taxon>Spermatophyta</taxon>
        <taxon>Magnoliopsida</taxon>
        <taxon>Liliopsida</taxon>
        <taxon>Poales</taxon>
        <taxon>Poaceae</taxon>
        <taxon>BOP clade</taxon>
        <taxon>Pooideae</taxon>
        <taxon>Poodae</taxon>
        <taxon>Poeae</taxon>
        <taxon>Poeae Chloroplast Group 1 (Aveneae type)</taxon>
        <taxon>Aveninae</taxon>
        <taxon>Avena</taxon>
    </lineage>
</organism>
<dbReference type="Proteomes" id="UP001732700">
    <property type="component" value="Chromosome 3D"/>
</dbReference>
<protein>
    <submittedName>
        <fullName evidence="1">Uncharacterized protein</fullName>
    </submittedName>
</protein>
<accession>A0ACD5W552</accession>
<keyword evidence="2" id="KW-1185">Reference proteome</keyword>
<proteinExistence type="predicted"/>
<reference evidence="1" key="1">
    <citation type="submission" date="2021-05" db="EMBL/GenBank/DDBJ databases">
        <authorList>
            <person name="Scholz U."/>
            <person name="Mascher M."/>
            <person name="Fiebig A."/>
        </authorList>
    </citation>
    <scope>NUCLEOTIDE SEQUENCE [LARGE SCALE GENOMIC DNA]</scope>
</reference>
<evidence type="ECO:0000313" key="1">
    <source>
        <dbReference type="EnsemblPlants" id="AVESA.00010b.r2.3DG0554730.1.CDS"/>
    </source>
</evidence>
<name>A0ACD5W552_AVESA</name>